<reference evidence="2" key="1">
    <citation type="submission" date="2020-06" db="EMBL/GenBank/DDBJ databases">
        <authorList>
            <person name="Li T."/>
            <person name="Hu X."/>
            <person name="Zhang T."/>
            <person name="Song X."/>
            <person name="Zhang H."/>
            <person name="Dai N."/>
            <person name="Sheng W."/>
            <person name="Hou X."/>
            <person name="Wei L."/>
        </authorList>
    </citation>
    <scope>NUCLEOTIDE SEQUENCE</scope>
    <source>
        <strain evidence="2">G02</strain>
        <tissue evidence="2">Leaf</tissue>
    </source>
</reference>
<dbReference type="GO" id="GO:0003690">
    <property type="term" value="F:double-stranded DNA binding"/>
    <property type="evidence" value="ECO:0007669"/>
    <property type="project" value="TreeGrafter"/>
</dbReference>
<dbReference type="GO" id="GO:0005634">
    <property type="term" value="C:nucleus"/>
    <property type="evidence" value="ECO:0007669"/>
    <property type="project" value="TreeGrafter"/>
</dbReference>
<dbReference type="SUPFAM" id="SSF48403">
    <property type="entry name" value="Ankyrin repeat"/>
    <property type="match status" value="1"/>
</dbReference>
<proteinExistence type="predicted"/>
<dbReference type="AlphaFoldDB" id="A0AAW2J7J6"/>
<dbReference type="GO" id="GO:0003712">
    <property type="term" value="F:transcription coregulator activity"/>
    <property type="evidence" value="ECO:0007669"/>
    <property type="project" value="TreeGrafter"/>
</dbReference>
<dbReference type="Gene3D" id="1.25.40.20">
    <property type="entry name" value="Ankyrin repeat-containing domain"/>
    <property type="match status" value="1"/>
</dbReference>
<organism evidence="2">
    <name type="scientific">Sesamum radiatum</name>
    <name type="common">Black benniseed</name>
    <dbReference type="NCBI Taxonomy" id="300843"/>
    <lineage>
        <taxon>Eukaryota</taxon>
        <taxon>Viridiplantae</taxon>
        <taxon>Streptophyta</taxon>
        <taxon>Embryophyta</taxon>
        <taxon>Tracheophyta</taxon>
        <taxon>Spermatophyta</taxon>
        <taxon>Magnoliopsida</taxon>
        <taxon>eudicotyledons</taxon>
        <taxon>Gunneridae</taxon>
        <taxon>Pentapetalae</taxon>
        <taxon>asterids</taxon>
        <taxon>lamiids</taxon>
        <taxon>Lamiales</taxon>
        <taxon>Pedaliaceae</taxon>
        <taxon>Sesamum</taxon>
    </lineage>
</organism>
<dbReference type="PANTHER" id="PTHR23335">
    <property type="entry name" value="CALMODULIN-BINDING TRANSCRIPTION ACTIVATOR CAMTA"/>
    <property type="match status" value="1"/>
</dbReference>
<comment type="caution">
    <text evidence="2">The sequence shown here is derived from an EMBL/GenBank/DDBJ whole genome shotgun (WGS) entry which is preliminary data.</text>
</comment>
<gene>
    <name evidence="2" type="ORF">Sradi_7070300</name>
</gene>
<sequence length="204" mass="21729">MKSGGQAVLHFAAALGYNWAIPLALAARVSANFRDADGCTALYGQHSHTEMVFCCLYNISSPRERIVAFVISLGVALEALTDTTPTYPAGRPPAELAANNGHKGIAGYLSDSLLSSLSSHISLLNLEDSNEGNDRGKAVETATGRIATPAGYGDLPHGLSMKDSLAVVVYDKVLNNREVDFDDDLIDLEALLDDDTLMQIASYL</sequence>
<name>A0AAW2J7J6_SESRA</name>
<evidence type="ECO:0000313" key="2">
    <source>
        <dbReference type="EMBL" id="KAL0289570.1"/>
    </source>
</evidence>
<keyword evidence="1" id="KW-0732">Signal</keyword>
<feature type="chain" id="PRO_5043643525" evidence="1">
    <location>
        <begin position="27"/>
        <end position="204"/>
    </location>
</feature>
<reference evidence="2" key="2">
    <citation type="journal article" date="2024" name="Plant">
        <title>Genomic evolution and insights into agronomic trait innovations of Sesamum species.</title>
        <authorList>
            <person name="Miao H."/>
            <person name="Wang L."/>
            <person name="Qu L."/>
            <person name="Liu H."/>
            <person name="Sun Y."/>
            <person name="Le M."/>
            <person name="Wang Q."/>
            <person name="Wei S."/>
            <person name="Zheng Y."/>
            <person name="Lin W."/>
            <person name="Duan Y."/>
            <person name="Cao H."/>
            <person name="Xiong S."/>
            <person name="Wang X."/>
            <person name="Wei L."/>
            <person name="Li C."/>
            <person name="Ma Q."/>
            <person name="Ju M."/>
            <person name="Zhao R."/>
            <person name="Li G."/>
            <person name="Mu C."/>
            <person name="Tian Q."/>
            <person name="Mei H."/>
            <person name="Zhang T."/>
            <person name="Gao T."/>
            <person name="Zhang H."/>
        </authorList>
    </citation>
    <scope>NUCLEOTIDE SEQUENCE</scope>
    <source>
        <strain evidence="2">G02</strain>
    </source>
</reference>
<protein>
    <submittedName>
        <fullName evidence="2">Calmodulin-binding transcription activator 3</fullName>
    </submittedName>
</protein>
<dbReference type="GO" id="GO:0006357">
    <property type="term" value="P:regulation of transcription by RNA polymerase II"/>
    <property type="evidence" value="ECO:0007669"/>
    <property type="project" value="TreeGrafter"/>
</dbReference>
<dbReference type="PANTHER" id="PTHR23335:SF30">
    <property type="entry name" value="CALMODULIN-BINDING TRANSCRIPTION ACTIVATOR 3"/>
    <property type="match status" value="1"/>
</dbReference>
<dbReference type="EMBL" id="JACGWJ010000685">
    <property type="protein sequence ID" value="KAL0289570.1"/>
    <property type="molecule type" value="Genomic_DNA"/>
</dbReference>
<evidence type="ECO:0000256" key="1">
    <source>
        <dbReference type="SAM" id="SignalP"/>
    </source>
</evidence>
<accession>A0AAW2J7J6</accession>
<dbReference type="InterPro" id="IPR036770">
    <property type="entry name" value="Ankyrin_rpt-contain_sf"/>
</dbReference>
<feature type="signal peptide" evidence="1">
    <location>
        <begin position="1"/>
        <end position="26"/>
    </location>
</feature>